<gene>
    <name evidence="1" type="ORF">BDM02DRAFT_2505219</name>
</gene>
<protein>
    <submittedName>
        <fullName evidence="1">Kinase-like protein</fullName>
    </submittedName>
</protein>
<evidence type="ECO:0000313" key="2">
    <source>
        <dbReference type="Proteomes" id="UP000886501"/>
    </source>
</evidence>
<dbReference type="Proteomes" id="UP000886501">
    <property type="component" value="Unassembled WGS sequence"/>
</dbReference>
<keyword evidence="2" id="KW-1185">Reference proteome</keyword>
<comment type="caution">
    <text evidence="1">The sequence shown here is derived from an EMBL/GenBank/DDBJ whole genome shotgun (WGS) entry which is preliminary data.</text>
</comment>
<reference evidence="1" key="1">
    <citation type="submission" date="2019-10" db="EMBL/GenBank/DDBJ databases">
        <authorList>
            <consortium name="DOE Joint Genome Institute"/>
            <person name="Kuo A."/>
            <person name="Miyauchi S."/>
            <person name="Kiss E."/>
            <person name="Drula E."/>
            <person name="Kohler A."/>
            <person name="Sanchez-Garcia M."/>
            <person name="Andreopoulos B."/>
            <person name="Barry K.W."/>
            <person name="Bonito G."/>
            <person name="Buee M."/>
            <person name="Carver A."/>
            <person name="Chen C."/>
            <person name="Cichocki N."/>
            <person name="Clum A."/>
            <person name="Culley D."/>
            <person name="Crous P.W."/>
            <person name="Fauchery L."/>
            <person name="Girlanda M."/>
            <person name="Hayes R."/>
            <person name="Keri Z."/>
            <person name="Labutti K."/>
            <person name="Lipzen A."/>
            <person name="Lombard V."/>
            <person name="Magnuson J."/>
            <person name="Maillard F."/>
            <person name="Morin E."/>
            <person name="Murat C."/>
            <person name="Nolan M."/>
            <person name="Ohm R."/>
            <person name="Pangilinan J."/>
            <person name="Pereira M."/>
            <person name="Perotto S."/>
            <person name="Peter M."/>
            <person name="Riley R."/>
            <person name="Sitrit Y."/>
            <person name="Stielow B."/>
            <person name="Szollosi G."/>
            <person name="Zifcakova L."/>
            <person name="Stursova M."/>
            <person name="Spatafora J.W."/>
            <person name="Tedersoo L."/>
            <person name="Vaario L.-M."/>
            <person name="Yamada A."/>
            <person name="Yan M."/>
            <person name="Wang P."/>
            <person name="Xu J."/>
            <person name="Bruns T."/>
            <person name="Baldrian P."/>
            <person name="Vilgalys R."/>
            <person name="Henrissat B."/>
            <person name="Grigoriev I.V."/>
            <person name="Hibbett D."/>
            <person name="Nagy L.G."/>
            <person name="Martin F.M."/>
        </authorList>
    </citation>
    <scope>NUCLEOTIDE SEQUENCE</scope>
    <source>
        <strain evidence="1">P2</strain>
    </source>
</reference>
<reference evidence="1" key="2">
    <citation type="journal article" date="2020" name="Nat. Commun.">
        <title>Large-scale genome sequencing of mycorrhizal fungi provides insights into the early evolution of symbiotic traits.</title>
        <authorList>
            <person name="Miyauchi S."/>
            <person name="Kiss E."/>
            <person name="Kuo A."/>
            <person name="Drula E."/>
            <person name="Kohler A."/>
            <person name="Sanchez-Garcia M."/>
            <person name="Morin E."/>
            <person name="Andreopoulos B."/>
            <person name="Barry K.W."/>
            <person name="Bonito G."/>
            <person name="Buee M."/>
            <person name="Carver A."/>
            <person name="Chen C."/>
            <person name="Cichocki N."/>
            <person name="Clum A."/>
            <person name="Culley D."/>
            <person name="Crous P.W."/>
            <person name="Fauchery L."/>
            <person name="Girlanda M."/>
            <person name="Hayes R.D."/>
            <person name="Keri Z."/>
            <person name="LaButti K."/>
            <person name="Lipzen A."/>
            <person name="Lombard V."/>
            <person name="Magnuson J."/>
            <person name="Maillard F."/>
            <person name="Murat C."/>
            <person name="Nolan M."/>
            <person name="Ohm R.A."/>
            <person name="Pangilinan J."/>
            <person name="Pereira M.F."/>
            <person name="Perotto S."/>
            <person name="Peter M."/>
            <person name="Pfister S."/>
            <person name="Riley R."/>
            <person name="Sitrit Y."/>
            <person name="Stielow J.B."/>
            <person name="Szollosi G."/>
            <person name="Zifcakova L."/>
            <person name="Stursova M."/>
            <person name="Spatafora J.W."/>
            <person name="Tedersoo L."/>
            <person name="Vaario L.M."/>
            <person name="Yamada A."/>
            <person name="Yan M."/>
            <person name="Wang P."/>
            <person name="Xu J."/>
            <person name="Bruns T."/>
            <person name="Baldrian P."/>
            <person name="Vilgalys R."/>
            <person name="Dunand C."/>
            <person name="Henrissat B."/>
            <person name="Grigoriev I.V."/>
            <person name="Hibbett D."/>
            <person name="Nagy L.G."/>
            <person name="Martin F.M."/>
        </authorList>
    </citation>
    <scope>NUCLEOTIDE SEQUENCE</scope>
    <source>
        <strain evidence="1">P2</strain>
    </source>
</reference>
<dbReference type="EMBL" id="MU118026">
    <property type="protein sequence ID" value="KAF9647760.1"/>
    <property type="molecule type" value="Genomic_DNA"/>
</dbReference>
<proteinExistence type="predicted"/>
<evidence type="ECO:0000313" key="1">
    <source>
        <dbReference type="EMBL" id="KAF9647760.1"/>
    </source>
</evidence>
<organism evidence="1 2">
    <name type="scientific">Thelephora ganbajun</name>
    <name type="common">Ganba fungus</name>
    <dbReference type="NCBI Taxonomy" id="370292"/>
    <lineage>
        <taxon>Eukaryota</taxon>
        <taxon>Fungi</taxon>
        <taxon>Dikarya</taxon>
        <taxon>Basidiomycota</taxon>
        <taxon>Agaricomycotina</taxon>
        <taxon>Agaricomycetes</taxon>
        <taxon>Thelephorales</taxon>
        <taxon>Thelephoraceae</taxon>
        <taxon>Thelephora</taxon>
    </lineage>
</organism>
<sequence>MSKWIMRLRGVPIGGIYCVKCTPGKACSTKSKESWDSLQRVGSRSYSDPREGVQCIPSGSRNLLQKAGFWLMNCGAPSAHDNQDGISILLAEQRPHIVVDAYKAGTIHQDGESRRKTNEVLNTASLPGSYGPLRHTDDDTWSGGTPVRLANAPSRTNEWTTSPQADHGIGVPLLTADGPNKLESSELDLPLPVDPEALREHHLDLVLHLQGLFSTSCKWLEQGDIKIVGGFPVDAGGYANVWAGTMDDRKVAIKSYRCYLPLDPLPNYVRFYKEALVASRLKHQNVVPFIGAYSTPEHPLALVFDFMEHLNLKAYLGSNMNAKRLELLSDIAHGVEYIHKLNVVHGDIKTTNILVNTDGRARVAGLGAAYALLLVPGVDVDRFSKVHASAPELVYPQLFGLALARATKENDIHGFGALAYEMFGGRAPLFGSDAAGVRPKLGGRSLSRPNHPELSDRLWGVIEGCLESIPHQRKTITEVIAALDAELNPGSS</sequence>
<accession>A0ACB6ZEB1</accession>
<name>A0ACB6ZEB1_THEGA</name>